<feature type="region of interest" description="Disordered" evidence="1">
    <location>
        <begin position="1"/>
        <end position="20"/>
    </location>
</feature>
<organism evidence="2 4">
    <name type="scientific">Bacteroides faecis</name>
    <dbReference type="NCBI Taxonomy" id="674529"/>
    <lineage>
        <taxon>Bacteria</taxon>
        <taxon>Pseudomonadati</taxon>
        <taxon>Bacteroidota</taxon>
        <taxon>Bacteroidia</taxon>
        <taxon>Bacteroidales</taxon>
        <taxon>Bacteroidaceae</taxon>
        <taxon>Bacteroides</taxon>
    </lineage>
</organism>
<sequence>MPKAERAESTPSSQKAPEAGYKKTAFSRYLLLSGRLREKLKRLNAVNA</sequence>
<accession>A0A174TC25</accession>
<dbReference type="EMBL" id="CACRSZ010000037">
    <property type="protein sequence ID" value="VYT04422.1"/>
    <property type="molecule type" value="Genomic_DNA"/>
</dbReference>
<protein>
    <submittedName>
        <fullName evidence="2">Uncharacterized protein</fullName>
    </submittedName>
</protein>
<gene>
    <name evidence="3" type="ORF">BFLFYP10_01290</name>
    <name evidence="2" type="ORF">ERS852461_04084</name>
</gene>
<evidence type="ECO:0000313" key="4">
    <source>
        <dbReference type="Proteomes" id="UP000095606"/>
    </source>
</evidence>
<dbReference type="Proteomes" id="UP000095606">
    <property type="component" value="Unassembled WGS sequence"/>
</dbReference>
<evidence type="ECO:0000313" key="3">
    <source>
        <dbReference type="EMBL" id="VYT04422.1"/>
    </source>
</evidence>
<evidence type="ECO:0000313" key="2">
    <source>
        <dbReference type="EMBL" id="CUQ05488.1"/>
    </source>
</evidence>
<dbReference type="EMBL" id="CZAE01000024">
    <property type="protein sequence ID" value="CUQ05488.1"/>
    <property type="molecule type" value="Genomic_DNA"/>
</dbReference>
<dbReference type="AlphaFoldDB" id="A0A174TC25"/>
<name>A0A174TC25_9BACE</name>
<accession>A0A6N2TIB4</accession>
<reference evidence="2 4" key="1">
    <citation type="submission" date="2015-09" db="EMBL/GenBank/DDBJ databases">
        <authorList>
            <consortium name="Pathogen Informatics"/>
        </authorList>
    </citation>
    <scope>NUCLEOTIDE SEQUENCE [LARGE SCALE GENOMIC DNA]</scope>
    <source>
        <strain evidence="2 4">2789STDY5834846</strain>
    </source>
</reference>
<reference evidence="3" key="2">
    <citation type="submission" date="2019-11" db="EMBL/GenBank/DDBJ databases">
        <authorList>
            <person name="Feng L."/>
        </authorList>
    </citation>
    <scope>NUCLEOTIDE SEQUENCE</scope>
    <source>
        <strain evidence="3">BfaecisLFYP10</strain>
    </source>
</reference>
<proteinExistence type="predicted"/>
<evidence type="ECO:0000256" key="1">
    <source>
        <dbReference type="SAM" id="MobiDB-lite"/>
    </source>
</evidence>